<dbReference type="eggNOG" id="COG0025">
    <property type="taxonomic scope" value="Bacteria"/>
</dbReference>
<dbReference type="PANTHER" id="PTHR10110:SF86">
    <property type="entry name" value="SODIUM_HYDROGEN EXCHANGER 7"/>
    <property type="match status" value="1"/>
</dbReference>
<feature type="domain" description="Cation/H+ exchanger transmembrane" evidence="11">
    <location>
        <begin position="24"/>
        <end position="417"/>
    </location>
</feature>
<evidence type="ECO:0000256" key="5">
    <source>
        <dbReference type="ARBA" id="ARBA00022989"/>
    </source>
</evidence>
<proteinExistence type="predicted"/>
<keyword evidence="4 10" id="KW-0812">Transmembrane</keyword>
<evidence type="ECO:0000313" key="13">
    <source>
        <dbReference type="Proteomes" id="UP000000602"/>
    </source>
</evidence>
<dbReference type="GO" id="GO:0005886">
    <property type="term" value="C:plasma membrane"/>
    <property type="evidence" value="ECO:0007669"/>
    <property type="project" value="UniProtKB-SubCell"/>
</dbReference>
<feature type="transmembrane region" description="Helical" evidence="10">
    <location>
        <begin position="12"/>
        <end position="33"/>
    </location>
</feature>
<feature type="transmembrane region" description="Helical" evidence="10">
    <location>
        <begin position="323"/>
        <end position="348"/>
    </location>
</feature>
<dbReference type="Gene3D" id="6.10.140.1330">
    <property type="match status" value="1"/>
</dbReference>
<accession>Q6ANW7</accession>
<dbReference type="InterPro" id="IPR018422">
    <property type="entry name" value="Cation/H_exchanger_CPA1"/>
</dbReference>
<feature type="transmembrane region" description="Helical" evidence="10">
    <location>
        <begin position="100"/>
        <end position="121"/>
    </location>
</feature>
<evidence type="ECO:0000256" key="8">
    <source>
        <dbReference type="ARBA" id="ARBA00023136"/>
    </source>
</evidence>
<dbReference type="GO" id="GO:0015385">
    <property type="term" value="F:sodium:proton antiporter activity"/>
    <property type="evidence" value="ECO:0007669"/>
    <property type="project" value="InterPro"/>
</dbReference>
<evidence type="ECO:0000256" key="9">
    <source>
        <dbReference type="ARBA" id="ARBA00023201"/>
    </source>
</evidence>
<evidence type="ECO:0000256" key="7">
    <source>
        <dbReference type="ARBA" id="ARBA00023065"/>
    </source>
</evidence>
<evidence type="ECO:0000256" key="2">
    <source>
        <dbReference type="ARBA" id="ARBA00022448"/>
    </source>
</evidence>
<feature type="transmembrane region" description="Helical" evidence="10">
    <location>
        <begin position="389"/>
        <end position="407"/>
    </location>
</feature>
<comment type="subcellular location">
    <subcellularLocation>
        <location evidence="1">Cell membrane</location>
        <topology evidence="1">Multi-pass membrane protein</topology>
    </subcellularLocation>
</comment>
<reference evidence="13" key="1">
    <citation type="journal article" date="2004" name="Environ. Microbiol.">
        <title>The genome of Desulfotalea psychrophila, a sulfate-reducing bacterium from permanently cold Arctic sediments.</title>
        <authorList>
            <person name="Rabus R."/>
            <person name="Ruepp A."/>
            <person name="Frickey T."/>
            <person name="Rattei T."/>
            <person name="Fartmann B."/>
            <person name="Stark M."/>
            <person name="Bauer M."/>
            <person name="Zibat A."/>
            <person name="Lombardot T."/>
            <person name="Becker I."/>
            <person name="Amann J."/>
            <person name="Gellner K."/>
            <person name="Teeling H."/>
            <person name="Leuschner W.D."/>
            <person name="Gloeckner F.-O."/>
            <person name="Lupas A.N."/>
            <person name="Amann R."/>
            <person name="Klenk H.-P."/>
        </authorList>
    </citation>
    <scope>NUCLEOTIDE SEQUENCE [LARGE SCALE GENOMIC DNA]</scope>
    <source>
        <strain evidence="13">DSM 12343 / LSv54</strain>
    </source>
</reference>
<keyword evidence="9" id="KW-0739">Sodium transport</keyword>
<dbReference type="Proteomes" id="UP000000602">
    <property type="component" value="Chromosome"/>
</dbReference>
<protein>
    <submittedName>
        <fullName evidence="12">Related to Na+/H+ antiporter</fullName>
    </submittedName>
</protein>
<organism evidence="12 13">
    <name type="scientific">Desulfotalea psychrophila (strain LSv54 / DSM 12343)</name>
    <dbReference type="NCBI Taxonomy" id="177439"/>
    <lineage>
        <taxon>Bacteria</taxon>
        <taxon>Pseudomonadati</taxon>
        <taxon>Thermodesulfobacteriota</taxon>
        <taxon>Desulfobulbia</taxon>
        <taxon>Desulfobulbales</taxon>
        <taxon>Desulfocapsaceae</taxon>
        <taxon>Desulfotalea</taxon>
    </lineage>
</organism>
<dbReference type="GO" id="GO:0051453">
    <property type="term" value="P:regulation of intracellular pH"/>
    <property type="evidence" value="ECO:0007669"/>
    <property type="project" value="TreeGrafter"/>
</dbReference>
<dbReference type="AlphaFoldDB" id="Q6ANW7"/>
<feature type="transmembrane region" description="Helical" evidence="10">
    <location>
        <begin position="202"/>
        <end position="226"/>
    </location>
</feature>
<evidence type="ECO:0000313" key="12">
    <source>
        <dbReference type="EMBL" id="CAG35957.1"/>
    </source>
</evidence>
<evidence type="ECO:0000256" key="4">
    <source>
        <dbReference type="ARBA" id="ARBA00022692"/>
    </source>
</evidence>
<evidence type="ECO:0000256" key="6">
    <source>
        <dbReference type="ARBA" id="ARBA00023053"/>
    </source>
</evidence>
<evidence type="ECO:0000256" key="10">
    <source>
        <dbReference type="SAM" id="Phobius"/>
    </source>
</evidence>
<dbReference type="GO" id="GO:0015386">
    <property type="term" value="F:potassium:proton antiporter activity"/>
    <property type="evidence" value="ECO:0007669"/>
    <property type="project" value="TreeGrafter"/>
</dbReference>
<dbReference type="EMBL" id="CR522870">
    <property type="protein sequence ID" value="CAG35957.1"/>
    <property type="molecule type" value="Genomic_DNA"/>
</dbReference>
<dbReference type="GO" id="GO:0098719">
    <property type="term" value="P:sodium ion import across plasma membrane"/>
    <property type="evidence" value="ECO:0007669"/>
    <property type="project" value="TreeGrafter"/>
</dbReference>
<name>Q6ANW7_DESPS</name>
<feature type="transmembrane region" description="Helical" evidence="10">
    <location>
        <begin position="289"/>
        <end position="308"/>
    </location>
</feature>
<dbReference type="Pfam" id="PF00999">
    <property type="entry name" value="Na_H_Exchanger"/>
    <property type="match status" value="1"/>
</dbReference>
<feature type="transmembrane region" description="Helical" evidence="10">
    <location>
        <begin position="360"/>
        <end position="383"/>
    </location>
</feature>
<keyword evidence="5 10" id="KW-1133">Transmembrane helix</keyword>
<dbReference type="InterPro" id="IPR006153">
    <property type="entry name" value="Cation/H_exchanger_TM"/>
</dbReference>
<keyword evidence="13" id="KW-1185">Reference proteome</keyword>
<dbReference type="PANTHER" id="PTHR10110">
    <property type="entry name" value="SODIUM/HYDROGEN EXCHANGER"/>
    <property type="match status" value="1"/>
</dbReference>
<evidence type="ECO:0000256" key="1">
    <source>
        <dbReference type="ARBA" id="ARBA00004651"/>
    </source>
</evidence>
<dbReference type="InterPro" id="IPR004709">
    <property type="entry name" value="NaH_exchanger"/>
</dbReference>
<feature type="transmembrane region" description="Helical" evidence="10">
    <location>
        <begin position="40"/>
        <end position="58"/>
    </location>
</feature>
<keyword evidence="2" id="KW-0813">Transport</keyword>
<evidence type="ECO:0000259" key="11">
    <source>
        <dbReference type="Pfam" id="PF00999"/>
    </source>
</evidence>
<dbReference type="HOGENOM" id="CLU_005912_8_1_7"/>
<gene>
    <name evidence="12" type="ordered locus">DP1228</name>
</gene>
<evidence type="ECO:0000256" key="3">
    <source>
        <dbReference type="ARBA" id="ARBA00022475"/>
    </source>
</evidence>
<feature type="transmembrane region" description="Helical" evidence="10">
    <location>
        <begin position="172"/>
        <end position="190"/>
    </location>
</feature>
<dbReference type="STRING" id="177439.DP1228"/>
<keyword evidence="3" id="KW-1003">Cell membrane</keyword>
<sequence>MLREERGMEDYLVTGIFFFMGLLATAVVSSVIFKRLSFPYTIGLVVVGGLLGFLAFRWQPLALLQNIDLSPGVILYLILPTLIFDAAINIDTHLLRRDFFIIFLLAVIGLLASAAMIGYSLAYFTPLSLGAALLFGALISATDPVAVMALFREVGAPPRLATLMDGESLLNDATAIVLFVIILGTMGFDIGPDFNMANHPLFSFVFVLAGGVLVGLVVGWIGVLLVLLDRSNFISELTISFVVAYISFLVADHLFDVSGVMSTLTAGITLKALGGKHLDVANLKMIKRFWNYFAFIANSMIFLLLGLTEEHVFYNMIHLHQHMFYLLFAIPAVLVARAIVVWSIVGIYNRFVAKENTVPGAYQAVLIWGGLRGAIPVALVLTIPAEMPFRPLLIDLTLGFVLFTLLVQGTTVKKMMKALGVTVREEVEEE</sequence>
<keyword evidence="8 10" id="KW-0472">Membrane</keyword>
<feature type="transmembrane region" description="Helical" evidence="10">
    <location>
        <begin position="127"/>
        <end position="151"/>
    </location>
</feature>
<dbReference type="KEGG" id="dps:DP1228"/>
<feature type="transmembrane region" description="Helical" evidence="10">
    <location>
        <begin position="70"/>
        <end position="88"/>
    </location>
</feature>
<dbReference type="PRINTS" id="PR01084">
    <property type="entry name" value="NAHEXCHNGR"/>
</dbReference>
<feature type="transmembrane region" description="Helical" evidence="10">
    <location>
        <begin position="233"/>
        <end position="251"/>
    </location>
</feature>
<keyword evidence="6" id="KW-0915">Sodium</keyword>
<keyword evidence="7" id="KW-0406">Ion transport</keyword>